<evidence type="ECO:0000313" key="3">
    <source>
        <dbReference type="Proteomes" id="UP000324585"/>
    </source>
</evidence>
<evidence type="ECO:0000256" key="1">
    <source>
        <dbReference type="SAM" id="MobiDB-lite"/>
    </source>
</evidence>
<keyword evidence="3" id="KW-1185">Reference proteome</keyword>
<feature type="region of interest" description="Disordered" evidence="1">
    <location>
        <begin position="234"/>
        <end position="342"/>
    </location>
</feature>
<name>A0A5J4Z1A9_PORPP</name>
<sequence length="596" mass="67815">MRRMQAGRMTTRSTDTRTNTGRSFSTKELISWSTSRPKSQLPTGGSEHGLRHHPGSVFPRPVGTLFEPAAQSSSNPHTTTDLDMEGGSTDKKDPAEGAATSEHAPRAKVPATSMRVSSDKMFFVEETGVVRKLEGTEWDLDLDNDFKDLHTVRNLKIDDEEIRTLTEQADALWCTDRSSMGPTTSHGFVKFEGGSEFDRSSLDRTRRSITGFPPDMGAEDLEFTAPRSITAKLFQRVRPASSPAFRRSSTSARDRLSQTGRSYTNQAQDGVEQSPKSMPRGISLGARGLSQASRDTEQGPPSFSFPRSGTGEGTDSPVTRSHTSGKSMVGRRQHSMNALSGKRAPRYREVVAFRVTKVDVPNIVFTEYKPDNWSLELFALYNNVIRRDMVDLFKILQQMEIYAHVMGAEEFIQFFEWWGGFATLTREVFDVWDAVVYPWLESVFPLEGALNKESRSSMQMLILQVMLKIDMLQDDMVVEKKTDAFLRLVNLCEKLCVALMRYMSTLETEIPEKLSMFYTLEGKEEIDLRMRDHAWRRKYASTFFGAVHRWVQNLATYETWLALNARGARKILLSRWIRQYEKTHVRNAKRLMEFHI</sequence>
<feature type="compositionally biased region" description="Low complexity" evidence="1">
    <location>
        <begin position="8"/>
        <end position="22"/>
    </location>
</feature>
<evidence type="ECO:0000313" key="2">
    <source>
        <dbReference type="EMBL" id="KAA8496467.1"/>
    </source>
</evidence>
<proteinExistence type="predicted"/>
<feature type="compositionally biased region" description="Polar residues" evidence="1">
    <location>
        <begin position="257"/>
        <end position="268"/>
    </location>
</feature>
<organism evidence="2 3">
    <name type="scientific">Porphyridium purpureum</name>
    <name type="common">Red alga</name>
    <name type="synonym">Porphyridium cruentum</name>
    <dbReference type="NCBI Taxonomy" id="35688"/>
    <lineage>
        <taxon>Eukaryota</taxon>
        <taxon>Rhodophyta</taxon>
        <taxon>Bangiophyceae</taxon>
        <taxon>Porphyridiales</taxon>
        <taxon>Porphyridiaceae</taxon>
        <taxon>Porphyridium</taxon>
    </lineage>
</organism>
<feature type="compositionally biased region" description="Polar residues" evidence="1">
    <location>
        <begin position="316"/>
        <end position="326"/>
    </location>
</feature>
<gene>
    <name evidence="2" type="ORF">FVE85_0196</name>
</gene>
<dbReference type="Proteomes" id="UP000324585">
    <property type="component" value="Unassembled WGS sequence"/>
</dbReference>
<feature type="compositionally biased region" description="Polar residues" evidence="1">
    <location>
        <begin position="23"/>
        <end position="43"/>
    </location>
</feature>
<dbReference type="EMBL" id="VRMN01000002">
    <property type="protein sequence ID" value="KAA8496467.1"/>
    <property type="molecule type" value="Genomic_DNA"/>
</dbReference>
<feature type="compositionally biased region" description="Low complexity" evidence="1">
    <location>
        <begin position="236"/>
        <end position="251"/>
    </location>
</feature>
<protein>
    <submittedName>
        <fullName evidence="2">Uncharacterized protein</fullName>
    </submittedName>
</protein>
<dbReference type="AlphaFoldDB" id="A0A5J4Z1A9"/>
<feature type="compositionally biased region" description="Polar residues" evidence="1">
    <location>
        <begin position="70"/>
        <end position="81"/>
    </location>
</feature>
<accession>A0A5J4Z1A9</accession>
<comment type="caution">
    <text evidence="2">The sequence shown here is derived from an EMBL/GenBank/DDBJ whole genome shotgun (WGS) entry which is preliminary data.</text>
</comment>
<reference evidence="3" key="1">
    <citation type="journal article" date="2019" name="Nat. Commun.">
        <title>Expansion of phycobilisome linker gene families in mesophilic red algae.</title>
        <authorList>
            <person name="Lee J."/>
            <person name="Kim D."/>
            <person name="Bhattacharya D."/>
            <person name="Yoon H.S."/>
        </authorList>
    </citation>
    <scope>NUCLEOTIDE SEQUENCE [LARGE SCALE GENOMIC DNA]</scope>
    <source>
        <strain evidence="3">CCMP 1328</strain>
    </source>
</reference>
<feature type="region of interest" description="Disordered" evidence="1">
    <location>
        <begin position="1"/>
        <end position="112"/>
    </location>
</feature>